<gene>
    <name evidence="1" type="ORF">ABIF63_006058</name>
</gene>
<protein>
    <submittedName>
        <fullName evidence="1">Uncharacterized protein</fullName>
    </submittedName>
</protein>
<evidence type="ECO:0000313" key="2">
    <source>
        <dbReference type="Proteomes" id="UP001549291"/>
    </source>
</evidence>
<evidence type="ECO:0000313" key="1">
    <source>
        <dbReference type="EMBL" id="MET4721952.1"/>
    </source>
</evidence>
<dbReference type="EMBL" id="JBEPTQ010000002">
    <property type="protein sequence ID" value="MET4721952.1"/>
    <property type="molecule type" value="Genomic_DNA"/>
</dbReference>
<keyword evidence="2" id="KW-1185">Reference proteome</keyword>
<sequence length="92" mass="10243">MTLTLKPIGRRDYSVRDDGQSIGRIRYAGERSPAIWIWNVIVHIPGGLPIGTAKDLDTAKAEFKAAWTAFKAKQTPDALAQAYKAMNLREQD</sequence>
<proteinExistence type="predicted"/>
<reference evidence="1 2" key="1">
    <citation type="submission" date="2024-06" db="EMBL/GenBank/DDBJ databases">
        <title>Genomic Encyclopedia of Type Strains, Phase V (KMG-V): Genome sequencing to study the core and pangenomes of soil and plant-associated prokaryotes.</title>
        <authorList>
            <person name="Whitman W."/>
        </authorList>
    </citation>
    <scope>NUCLEOTIDE SEQUENCE [LARGE SCALE GENOMIC DNA]</scope>
    <source>
        <strain evidence="1 2">USDA 160</strain>
    </source>
</reference>
<name>A0ABV2RYE3_BRAJP</name>
<comment type="caution">
    <text evidence="1">The sequence shown here is derived from an EMBL/GenBank/DDBJ whole genome shotgun (WGS) entry which is preliminary data.</text>
</comment>
<dbReference type="Proteomes" id="UP001549291">
    <property type="component" value="Unassembled WGS sequence"/>
</dbReference>
<dbReference type="RefSeq" id="WP_354270267.1">
    <property type="nucleotide sequence ID" value="NZ_JBEPTQ010000002.1"/>
</dbReference>
<accession>A0ABV2RYE3</accession>
<organism evidence="1 2">
    <name type="scientific">Bradyrhizobium japonicum</name>
    <dbReference type="NCBI Taxonomy" id="375"/>
    <lineage>
        <taxon>Bacteria</taxon>
        <taxon>Pseudomonadati</taxon>
        <taxon>Pseudomonadota</taxon>
        <taxon>Alphaproteobacteria</taxon>
        <taxon>Hyphomicrobiales</taxon>
        <taxon>Nitrobacteraceae</taxon>
        <taxon>Bradyrhizobium</taxon>
    </lineage>
</organism>